<dbReference type="InterPro" id="IPR021537">
    <property type="entry name" value="HIF_alpha-like"/>
</dbReference>
<reference evidence="23 24" key="1">
    <citation type="submission" date="2024-06" db="EMBL/GenBank/DDBJ databases">
        <title>The draft genome of Grus japonensis, version 3.</title>
        <authorList>
            <person name="Nabeshima K."/>
            <person name="Suzuki S."/>
            <person name="Onuma M."/>
        </authorList>
    </citation>
    <scope>NUCLEOTIDE SEQUENCE [LARGE SCALE GENOMIC DNA]</scope>
    <source>
        <strain evidence="23 24">451A</strain>
    </source>
</reference>
<dbReference type="EMBL" id="BAAFJT010000045">
    <property type="protein sequence ID" value="GAB0206269.1"/>
    <property type="molecule type" value="Genomic_DNA"/>
</dbReference>
<comment type="caution">
    <text evidence="23">The sequence shown here is derived from an EMBL/GenBank/DDBJ whole genome shotgun (WGS) entry which is preliminary data.</text>
</comment>
<evidence type="ECO:0000256" key="17">
    <source>
        <dbReference type="ARBA" id="ARBA00023278"/>
    </source>
</evidence>
<dbReference type="InterPro" id="IPR013767">
    <property type="entry name" value="PAS_fold"/>
</dbReference>
<dbReference type="GO" id="GO:0005739">
    <property type="term" value="C:mitochondrion"/>
    <property type="evidence" value="ECO:0007669"/>
    <property type="project" value="UniProtKB-SubCell"/>
</dbReference>
<keyword evidence="5" id="KW-0963">Cytoplasm</keyword>
<evidence type="ECO:0000256" key="14">
    <source>
        <dbReference type="ARBA" id="ARBA00023128"/>
    </source>
</evidence>
<evidence type="ECO:0000256" key="13">
    <source>
        <dbReference type="ARBA" id="ARBA00023016"/>
    </source>
</evidence>
<evidence type="ECO:0000259" key="22">
    <source>
        <dbReference type="PROSITE" id="PS50888"/>
    </source>
</evidence>
<evidence type="ECO:0000256" key="12">
    <source>
        <dbReference type="ARBA" id="ARBA00023015"/>
    </source>
</evidence>
<evidence type="ECO:0000256" key="10">
    <source>
        <dbReference type="ARBA" id="ARBA00022737"/>
    </source>
</evidence>
<sequence>MDGRPGARSTPELRKERSRDAARCRRSRETEVFYQLARTLPFARGVSAHLDKASIMRLTISYLRIHRLLAAGAWAAVAEEVDGCYLKALSGFVMVLSEAGDMIFLSENVNRLLGLSQLELIGHSVFDFVHPCDHEELQDVLSPRQAVPRRRGERSGRSFSLRMKSTLTGRGRCLNIKAASWKVLHCAGHMRSYAGAGGGDPPLRCLVLICEAIPHPGAIETPLGSGTVLTRHSMDMKFTYCDDRIGEVAGYAPEELLGCSLYEYVHALDSDTLSRSVHTLLSKGQAVTNQYRFLAKRGGFLWAQTQATVIANTRSAQPEGIVCLTFVLSRVEQRGVVLSLEQTQRRGEGRRLPPPAPGPDPPDAVLNLSLGVGGPRVLAFVRPAHVPEAALQRDPRRFCSPELARLLAPIFDPPPAPPCHRPRSPPPPPGDELLFEVQKLFAGSPGPGTALQASPLDLAMLAPYIPMDGDFQLGGAEAPRGRGPRPPGPASSAVATPPRPRARSFPGRSSAPSRPGPALPRWGSDPALGPALTPRPARKRAREPSGEDAGAPLKRPELDPHLLPPLGLGLLLSGEDPPGLTPRLGQEQPLVLLAGGLVLPGAPPMGPPQKEGEGRPGGPPQSTRLESN</sequence>
<proteinExistence type="predicted"/>
<evidence type="ECO:0000313" key="23">
    <source>
        <dbReference type="EMBL" id="GAB0206269.1"/>
    </source>
</evidence>
<dbReference type="Pfam" id="PF23171">
    <property type="entry name" value="bHLH_HIF1A"/>
    <property type="match status" value="1"/>
</dbReference>
<dbReference type="Gene3D" id="4.10.280.10">
    <property type="entry name" value="Helix-loop-helix DNA-binding domain"/>
    <property type="match status" value="1"/>
</dbReference>
<evidence type="ECO:0000256" key="16">
    <source>
        <dbReference type="ARBA" id="ARBA00023242"/>
    </source>
</evidence>
<feature type="region of interest" description="Disordered" evidence="20">
    <location>
        <begin position="472"/>
        <end position="584"/>
    </location>
</feature>
<dbReference type="Pfam" id="PF14598">
    <property type="entry name" value="PAS_11"/>
    <property type="match status" value="1"/>
</dbReference>
<feature type="domain" description="PAS" evidence="21">
    <location>
        <begin position="86"/>
        <end position="150"/>
    </location>
</feature>
<evidence type="ECO:0000256" key="20">
    <source>
        <dbReference type="SAM" id="MobiDB-lite"/>
    </source>
</evidence>
<keyword evidence="13" id="KW-0346">Stress response</keyword>
<dbReference type="PROSITE" id="PS50112">
    <property type="entry name" value="PAS"/>
    <property type="match status" value="2"/>
</dbReference>
<evidence type="ECO:0000256" key="3">
    <source>
        <dbReference type="ARBA" id="ARBA00004496"/>
    </source>
</evidence>
<dbReference type="CDD" id="cd00130">
    <property type="entry name" value="PAS"/>
    <property type="match status" value="2"/>
</dbReference>
<dbReference type="InterPro" id="IPR035965">
    <property type="entry name" value="PAS-like_dom_sf"/>
</dbReference>
<evidence type="ECO:0000256" key="11">
    <source>
        <dbReference type="ARBA" id="ARBA00022843"/>
    </source>
</evidence>
<evidence type="ECO:0000256" key="2">
    <source>
        <dbReference type="ARBA" id="ARBA00004173"/>
    </source>
</evidence>
<dbReference type="PANTHER" id="PTHR23043">
    <property type="entry name" value="HYPOXIA-INDUCIBLE FACTOR 1 ALPHA"/>
    <property type="match status" value="1"/>
</dbReference>
<keyword evidence="7" id="KW-1017">Isopeptide bond</keyword>
<dbReference type="FunFam" id="4.10.280.10:FF:000076">
    <property type="entry name" value="hypoxia-inducible factor 3-alpha isoform X1"/>
    <property type="match status" value="1"/>
</dbReference>
<feature type="region of interest" description="Disordered" evidence="20">
    <location>
        <begin position="597"/>
        <end position="628"/>
    </location>
</feature>
<dbReference type="SMART" id="SM00353">
    <property type="entry name" value="HLH"/>
    <property type="match status" value="1"/>
</dbReference>
<dbReference type="GO" id="GO:0005634">
    <property type="term" value="C:nucleus"/>
    <property type="evidence" value="ECO:0007669"/>
    <property type="project" value="UniProtKB-SubCell"/>
</dbReference>
<keyword evidence="11" id="KW-0832">Ubl conjugation</keyword>
<dbReference type="SUPFAM" id="SSF55785">
    <property type="entry name" value="PYP-like sensor domain (PAS domain)"/>
    <property type="match status" value="2"/>
</dbReference>
<evidence type="ECO:0000256" key="15">
    <source>
        <dbReference type="ARBA" id="ARBA00023163"/>
    </source>
</evidence>
<keyword evidence="4" id="KW-0217">Developmental protein</keyword>
<evidence type="ECO:0000259" key="21">
    <source>
        <dbReference type="PROSITE" id="PS50112"/>
    </source>
</evidence>
<feature type="region of interest" description="Disordered" evidence="20">
    <location>
        <begin position="341"/>
        <end position="363"/>
    </location>
</feature>
<feature type="compositionally biased region" description="Low complexity" evidence="20">
    <location>
        <begin position="503"/>
        <end position="513"/>
    </location>
</feature>
<dbReference type="FunFam" id="3.30.450.20:FF:000042">
    <property type="entry name" value="hypoxia-inducible factor 3-alpha isoform X1"/>
    <property type="match status" value="1"/>
</dbReference>
<comment type="subcellular location">
    <subcellularLocation>
        <location evidence="3">Cytoplasm</location>
    </subcellularLocation>
    <subcellularLocation>
        <location evidence="2">Mitochondrion</location>
    </subcellularLocation>
    <subcellularLocation>
        <location evidence="1">Nucleus</location>
    </subcellularLocation>
</comment>
<keyword evidence="15" id="KW-0804">Transcription</keyword>
<keyword evidence="6" id="KW-0678">Repressor</keyword>
<dbReference type="NCBIfam" id="TIGR00229">
    <property type="entry name" value="sensory_box"/>
    <property type="match status" value="1"/>
</dbReference>
<evidence type="ECO:0000256" key="6">
    <source>
        <dbReference type="ARBA" id="ARBA00022491"/>
    </source>
</evidence>
<feature type="domain" description="BHLH" evidence="22">
    <location>
        <begin position="13"/>
        <end position="66"/>
    </location>
</feature>
<dbReference type="PANTHER" id="PTHR23043:SF18">
    <property type="entry name" value="HYPOXIA-INDUCIBLE FACTOR 3-ALPHA"/>
    <property type="match status" value="1"/>
</dbReference>
<keyword evidence="10" id="KW-0677">Repeat</keyword>
<feature type="compositionally biased region" description="Pro residues" evidence="20">
    <location>
        <begin position="352"/>
        <end position="362"/>
    </location>
</feature>
<dbReference type="Pfam" id="PF00989">
    <property type="entry name" value="PAS"/>
    <property type="match status" value="1"/>
</dbReference>
<name>A0ABC9Y9D4_GRUJA</name>
<keyword evidence="24" id="KW-1185">Reference proteome</keyword>
<dbReference type="Pfam" id="PF11413">
    <property type="entry name" value="HIF-1"/>
    <property type="match status" value="1"/>
</dbReference>
<evidence type="ECO:0000256" key="1">
    <source>
        <dbReference type="ARBA" id="ARBA00004123"/>
    </source>
</evidence>
<dbReference type="InterPro" id="IPR000014">
    <property type="entry name" value="PAS"/>
</dbReference>
<protein>
    <recommendedName>
        <fullName evidence="18">Hypoxia-inducible factor 3-alpha</fullName>
    </recommendedName>
    <alternativeName>
        <fullName evidence="19">HIF3-alpha-1</fullName>
    </alternativeName>
</protein>
<dbReference type="AlphaFoldDB" id="A0ABC9Y9D4"/>
<evidence type="ECO:0000256" key="5">
    <source>
        <dbReference type="ARBA" id="ARBA00022490"/>
    </source>
</evidence>
<feature type="region of interest" description="Disordered" evidence="20">
    <location>
        <begin position="1"/>
        <end position="21"/>
    </location>
</feature>
<evidence type="ECO:0000256" key="9">
    <source>
        <dbReference type="ARBA" id="ARBA00022703"/>
    </source>
</evidence>
<keyword evidence="16" id="KW-0539">Nucleus</keyword>
<dbReference type="FunFam" id="3.30.450.20:FF:000005">
    <property type="entry name" value="Hypoxia-inducible factor 1 subunit alpha"/>
    <property type="match status" value="1"/>
</dbReference>
<dbReference type="SMART" id="SM00091">
    <property type="entry name" value="PAS"/>
    <property type="match status" value="2"/>
</dbReference>
<feature type="compositionally biased region" description="Pro residues" evidence="20">
    <location>
        <begin position="413"/>
        <end position="430"/>
    </location>
</feature>
<dbReference type="GO" id="GO:0001525">
    <property type="term" value="P:angiogenesis"/>
    <property type="evidence" value="ECO:0007669"/>
    <property type="project" value="UniProtKB-KW"/>
</dbReference>
<gene>
    <name evidence="23" type="ORF">GRJ2_003092500</name>
</gene>
<feature type="region of interest" description="Disordered" evidence="20">
    <location>
        <begin position="413"/>
        <end position="432"/>
    </location>
</feature>
<organism evidence="23 24">
    <name type="scientific">Grus japonensis</name>
    <name type="common">Japanese crane</name>
    <name type="synonym">Red-crowned crane</name>
    <dbReference type="NCBI Taxonomy" id="30415"/>
    <lineage>
        <taxon>Eukaryota</taxon>
        <taxon>Metazoa</taxon>
        <taxon>Chordata</taxon>
        <taxon>Craniata</taxon>
        <taxon>Vertebrata</taxon>
        <taxon>Euteleostomi</taxon>
        <taxon>Archelosauria</taxon>
        <taxon>Archosauria</taxon>
        <taxon>Dinosauria</taxon>
        <taxon>Saurischia</taxon>
        <taxon>Theropoda</taxon>
        <taxon>Coelurosauria</taxon>
        <taxon>Aves</taxon>
        <taxon>Neognathae</taxon>
        <taxon>Neoaves</taxon>
        <taxon>Gruiformes</taxon>
        <taxon>Gruidae</taxon>
        <taxon>Grus</taxon>
    </lineage>
</organism>
<dbReference type="Gene3D" id="3.30.450.20">
    <property type="entry name" value="PAS domain"/>
    <property type="match status" value="2"/>
</dbReference>
<dbReference type="PROSITE" id="PS50888">
    <property type="entry name" value="BHLH"/>
    <property type="match status" value="1"/>
</dbReference>
<feature type="domain" description="PAS" evidence="21">
    <location>
        <begin position="233"/>
        <end position="284"/>
    </location>
</feature>
<keyword evidence="14" id="KW-0496">Mitochondrion</keyword>
<evidence type="ECO:0000256" key="19">
    <source>
        <dbReference type="ARBA" id="ARBA00077359"/>
    </source>
</evidence>
<dbReference type="InterPro" id="IPR036638">
    <property type="entry name" value="HLH_DNA-bd_sf"/>
</dbReference>
<evidence type="ECO:0000256" key="7">
    <source>
        <dbReference type="ARBA" id="ARBA00022499"/>
    </source>
</evidence>
<dbReference type="GO" id="GO:0006915">
    <property type="term" value="P:apoptotic process"/>
    <property type="evidence" value="ECO:0007669"/>
    <property type="project" value="UniProtKB-KW"/>
</dbReference>
<dbReference type="Proteomes" id="UP001623348">
    <property type="component" value="Unassembled WGS sequence"/>
</dbReference>
<keyword evidence="17" id="KW-0379">Hydroxylation</keyword>
<evidence type="ECO:0000256" key="4">
    <source>
        <dbReference type="ARBA" id="ARBA00022473"/>
    </source>
</evidence>
<dbReference type="InterPro" id="IPR011598">
    <property type="entry name" value="bHLH_dom"/>
</dbReference>
<evidence type="ECO:0000313" key="24">
    <source>
        <dbReference type="Proteomes" id="UP001623348"/>
    </source>
</evidence>
<dbReference type="GO" id="GO:0003700">
    <property type="term" value="F:DNA-binding transcription factor activity"/>
    <property type="evidence" value="ECO:0007669"/>
    <property type="project" value="UniProtKB-ARBA"/>
</dbReference>
<keyword evidence="9" id="KW-0053">Apoptosis</keyword>
<evidence type="ECO:0000256" key="8">
    <source>
        <dbReference type="ARBA" id="ARBA00022657"/>
    </source>
</evidence>
<evidence type="ECO:0000256" key="18">
    <source>
        <dbReference type="ARBA" id="ARBA00068506"/>
    </source>
</evidence>
<dbReference type="SUPFAM" id="SSF47459">
    <property type="entry name" value="HLH, helix-loop-helix DNA-binding domain"/>
    <property type="match status" value="1"/>
</dbReference>
<feature type="compositionally biased region" description="Low complexity" evidence="20">
    <location>
        <begin position="564"/>
        <end position="578"/>
    </location>
</feature>
<accession>A0ABC9Y9D4</accession>
<keyword evidence="12" id="KW-0805">Transcription regulation</keyword>
<keyword evidence="8" id="KW-0037">Angiogenesis</keyword>